<proteinExistence type="predicted"/>
<dbReference type="InterPro" id="IPR010982">
    <property type="entry name" value="Lambda_DNA-bd_dom_sf"/>
</dbReference>
<comment type="caution">
    <text evidence="2">The sequence shown here is derived from an EMBL/GenBank/DDBJ whole genome shotgun (WGS) entry which is preliminary data.</text>
</comment>
<dbReference type="CDD" id="cd00093">
    <property type="entry name" value="HTH_XRE"/>
    <property type="match status" value="1"/>
</dbReference>
<dbReference type="AlphaFoldDB" id="A0AAE4QQJ5"/>
<gene>
    <name evidence="2" type="ORF">CH379_017000</name>
</gene>
<keyword evidence="3" id="KW-1185">Reference proteome</keyword>
<evidence type="ECO:0000313" key="3">
    <source>
        <dbReference type="Proteomes" id="UP000232122"/>
    </source>
</evidence>
<dbReference type="SUPFAM" id="SSF47413">
    <property type="entry name" value="lambda repressor-like DNA-binding domains"/>
    <property type="match status" value="1"/>
</dbReference>
<accession>A0AAE4QQJ5</accession>
<organism evidence="2 3">
    <name type="scientific">Leptospira ellisii</name>
    <dbReference type="NCBI Taxonomy" id="2023197"/>
    <lineage>
        <taxon>Bacteria</taxon>
        <taxon>Pseudomonadati</taxon>
        <taxon>Spirochaetota</taxon>
        <taxon>Spirochaetia</taxon>
        <taxon>Leptospirales</taxon>
        <taxon>Leptospiraceae</taxon>
        <taxon>Leptospira</taxon>
    </lineage>
</organism>
<reference evidence="2 3" key="1">
    <citation type="journal article" date="2018" name="Microb. Genom.">
        <title>Deciphering the unexplored Leptospira diversity from soils uncovers genomic evolution to virulence.</title>
        <authorList>
            <person name="Thibeaux R."/>
            <person name="Iraola G."/>
            <person name="Ferres I."/>
            <person name="Bierque E."/>
            <person name="Girault D."/>
            <person name="Soupe-Gilbert M.E."/>
            <person name="Picardeau M."/>
            <person name="Goarant C."/>
        </authorList>
    </citation>
    <scope>NUCLEOTIDE SEQUENCE [LARGE SCALE GENOMIC DNA]</scope>
    <source>
        <strain evidence="2 3">ATI7-C-A5</strain>
    </source>
</reference>
<dbReference type="RefSeq" id="WP_100746384.1">
    <property type="nucleotide sequence ID" value="NZ_NPEF02000022.1"/>
</dbReference>
<name>A0AAE4QQJ5_9LEPT</name>
<dbReference type="GO" id="GO:0003677">
    <property type="term" value="F:DNA binding"/>
    <property type="evidence" value="ECO:0007669"/>
    <property type="project" value="InterPro"/>
</dbReference>
<dbReference type="EMBL" id="NPEF02000022">
    <property type="protein sequence ID" value="MDV6237333.1"/>
    <property type="molecule type" value="Genomic_DNA"/>
</dbReference>
<protein>
    <submittedName>
        <fullName evidence="2">Helix-turn-helix transcriptional regulator</fullName>
    </submittedName>
</protein>
<dbReference type="PROSITE" id="PS50943">
    <property type="entry name" value="HTH_CROC1"/>
    <property type="match status" value="1"/>
</dbReference>
<evidence type="ECO:0000259" key="1">
    <source>
        <dbReference type="PROSITE" id="PS50943"/>
    </source>
</evidence>
<feature type="domain" description="HTH cro/C1-type" evidence="1">
    <location>
        <begin position="21"/>
        <end position="68"/>
    </location>
</feature>
<dbReference type="InterPro" id="IPR001387">
    <property type="entry name" value="Cro/C1-type_HTH"/>
</dbReference>
<sequence>MTDPEVLKRIKIVFEYLKTVKKLNQKQLSLEFGLSESTMTRLQNGQNAVTARFLSQLKSLFDISDDWVMAGTGEMLLPKGNLNPSVEVEEDLKLLRRIRKKPGLGDLIEVLLKLSDRNLAAIKALAEKLNSK</sequence>
<dbReference type="Gene3D" id="1.10.260.40">
    <property type="entry name" value="lambda repressor-like DNA-binding domains"/>
    <property type="match status" value="1"/>
</dbReference>
<dbReference type="Proteomes" id="UP000232122">
    <property type="component" value="Unassembled WGS sequence"/>
</dbReference>
<evidence type="ECO:0000313" key="2">
    <source>
        <dbReference type="EMBL" id="MDV6237333.1"/>
    </source>
</evidence>